<dbReference type="Gene3D" id="3.20.20.140">
    <property type="entry name" value="Metal-dependent hydrolases"/>
    <property type="match status" value="1"/>
</dbReference>
<protein>
    <submittedName>
        <fullName evidence="1">Cytosine deaminase protein-like protein</fullName>
    </submittedName>
</protein>
<reference evidence="1 2" key="1">
    <citation type="journal article" date="2016" name="Fungal Biol.">
        <title>The genome of Xylona heveae provides a window into fungal endophytism.</title>
        <authorList>
            <person name="Gazis R."/>
            <person name="Kuo A."/>
            <person name="Riley R."/>
            <person name="LaButti K."/>
            <person name="Lipzen A."/>
            <person name="Lin J."/>
            <person name="Amirebrahimi M."/>
            <person name="Hesse C.N."/>
            <person name="Spatafora J.W."/>
            <person name="Henrissat B."/>
            <person name="Hainaut M."/>
            <person name="Grigoriev I.V."/>
            <person name="Hibbett D.S."/>
        </authorList>
    </citation>
    <scope>NUCLEOTIDE SEQUENCE [LARGE SCALE GENOMIC DNA]</scope>
    <source>
        <strain evidence="1 2">TC161</strain>
    </source>
</reference>
<dbReference type="InParanoid" id="A0A165IR17"/>
<dbReference type="OMA" id="MGYDQIN"/>
<dbReference type="OrthoDB" id="10266980at2759"/>
<dbReference type="SUPFAM" id="SSF51556">
    <property type="entry name" value="Metallo-dependent hydrolases"/>
    <property type="match status" value="1"/>
</dbReference>
<dbReference type="EMBL" id="KV407455">
    <property type="protein sequence ID" value="KZF25260.1"/>
    <property type="molecule type" value="Genomic_DNA"/>
</dbReference>
<dbReference type="GO" id="GO:0016814">
    <property type="term" value="F:hydrolase activity, acting on carbon-nitrogen (but not peptide) bonds, in cyclic amidines"/>
    <property type="evidence" value="ECO:0007669"/>
    <property type="project" value="TreeGrafter"/>
</dbReference>
<dbReference type="PANTHER" id="PTHR32027:SF0">
    <property type="entry name" value="CYTOSINE DEAMINASE"/>
    <property type="match status" value="1"/>
</dbReference>
<gene>
    <name evidence="1" type="ORF">L228DRAFT_280512</name>
</gene>
<keyword evidence="2" id="KW-1185">Reference proteome</keyword>
<organism evidence="1 2">
    <name type="scientific">Xylona heveae (strain CBS 132557 / TC161)</name>
    <dbReference type="NCBI Taxonomy" id="1328760"/>
    <lineage>
        <taxon>Eukaryota</taxon>
        <taxon>Fungi</taxon>
        <taxon>Dikarya</taxon>
        <taxon>Ascomycota</taxon>
        <taxon>Pezizomycotina</taxon>
        <taxon>Xylonomycetes</taxon>
        <taxon>Xylonales</taxon>
        <taxon>Xylonaceae</taxon>
        <taxon>Xylona</taxon>
    </lineage>
</organism>
<dbReference type="RefSeq" id="XP_018190815.1">
    <property type="nucleotide sequence ID" value="XM_018335787.1"/>
</dbReference>
<proteinExistence type="predicted"/>
<evidence type="ECO:0000313" key="1">
    <source>
        <dbReference type="EMBL" id="KZF25260.1"/>
    </source>
</evidence>
<dbReference type="AlphaFoldDB" id="A0A165IR17"/>
<sequence>MAAEFLASHGVNLQQELTRVQFGRDDVPGPVSKTSKPPLRHIRCARLPNGGANEFFDISLSDDKIEAIVPHNFSAPRLQHPQILDAQGQLLAPSLCHPHIHLDKCFLLGDSKYSDLEILRGDFPEAMQLTTQAKARFETDDLIRRGRRLIRESLSAGVTVMRAFVEVDAGVGTKCVDAGLMLKKEFQGRCDVQISVFAQLPIFSSPDGGLEMRRLIQEAARRPDVESFGTAPYVETDTGKMKQNIEWAVELCLREGLHLDFHLDYNLDAAQEPMVWHVLDTLQKQDWRGRAHTGKTIVLSHCTRLTLFNRDEWTRLRESIRDLPISFVGLPTSDLFMMGRPEEEDDGCGPRVRGTLPVPNMIKSHGFQGAIGVNNVGNAFTPQGNCDPLSIASLGVGVYQTGTKNDTQLLYECVSSRAKAAIGCGESSQGLGEGSVADLILFGRKDGPPEEYKQRKIVQELVYSPPLDRLVVKGGVILDI</sequence>
<evidence type="ECO:0000313" key="2">
    <source>
        <dbReference type="Proteomes" id="UP000076632"/>
    </source>
</evidence>
<dbReference type="InterPro" id="IPR011059">
    <property type="entry name" value="Metal-dep_hydrolase_composite"/>
</dbReference>
<dbReference type="InterPro" id="IPR032466">
    <property type="entry name" value="Metal_Hydrolase"/>
</dbReference>
<dbReference type="PANTHER" id="PTHR32027">
    <property type="entry name" value="CYTOSINE DEAMINASE"/>
    <property type="match status" value="1"/>
</dbReference>
<dbReference type="STRING" id="1328760.A0A165IR17"/>
<dbReference type="GeneID" id="28900924"/>
<accession>A0A165IR17</accession>
<dbReference type="Proteomes" id="UP000076632">
    <property type="component" value="Unassembled WGS sequence"/>
</dbReference>
<dbReference type="InterPro" id="IPR052349">
    <property type="entry name" value="Metallo-hydrolase_Enzymes"/>
</dbReference>
<dbReference type="SUPFAM" id="SSF51338">
    <property type="entry name" value="Composite domain of metallo-dependent hydrolases"/>
    <property type="match status" value="1"/>
</dbReference>
<name>A0A165IR17_XYLHT</name>